<reference evidence="3 4" key="1">
    <citation type="submission" date="2017-12" db="EMBL/GenBank/DDBJ databases">
        <title>Complete genome sequence of Spiroplasma floricola 23-6 (ATCC 29989).</title>
        <authorList>
            <person name="Tsai Y.-M."/>
            <person name="Wu P.-S."/>
            <person name="Lo W.-S."/>
            <person name="Kuo C.-H."/>
        </authorList>
    </citation>
    <scope>NUCLEOTIDE SEQUENCE [LARGE SCALE GENOMIC DNA]</scope>
    <source>
        <strain evidence="3 4">23-6</strain>
    </source>
</reference>
<dbReference type="Pfam" id="PF10593">
    <property type="entry name" value="Z1"/>
    <property type="match status" value="1"/>
</dbReference>
<dbReference type="InterPro" id="IPR027417">
    <property type="entry name" value="P-loop_NTPase"/>
</dbReference>
<dbReference type="Proteomes" id="UP000231823">
    <property type="component" value="Chromosome"/>
</dbReference>
<feature type="domain" description="Putative endonuclease Z1" evidence="2">
    <location>
        <begin position="297"/>
        <end position="455"/>
    </location>
</feature>
<dbReference type="SUPFAM" id="SSF52540">
    <property type="entry name" value="P-loop containing nucleoside triphosphate hydrolases"/>
    <property type="match status" value="1"/>
</dbReference>
<proteinExistence type="predicted"/>
<dbReference type="GO" id="GO:0016787">
    <property type="term" value="F:hydrolase activity"/>
    <property type="evidence" value="ECO:0007669"/>
    <property type="project" value="InterPro"/>
</dbReference>
<evidence type="ECO:0000259" key="1">
    <source>
        <dbReference type="Pfam" id="PF04851"/>
    </source>
</evidence>
<dbReference type="OrthoDB" id="436461at2"/>
<sequence>MSRIQISLAKKKNYNDFSKGANYLELREKFIRENKTYGQNTIDDVIEVNLKNISEKLSYEKKIQKFLLLGEVQSGKTNNIIFLTSFLRDNDFKKFIILTGTKNNLNKQNINRFKQANQKSRFLPFSNKSNFFQNDNKTEFLYGIKQNIKNILINLEEMTQNQKSEFKIVIIDDECDEASSEKGKKNRSINNNIENIINCGFKNVLYFQITATPYANITHYTDWIKPDFLIPLVSPNSYCGLKIFNNNNLYVELKDQIVFSFKNKMLSNELKYFIKEVILKFLNKCIQYNRNFQFLINIDVGKNHIIWLEKIFRDAVSDLSIALMSSDFNDTFSMKTTKSDLIKIINKLKIKEVREGIEYLREKCPEIIIGGNLLSRGFTFEELLFEIMLNHSNSNELTADTLLQRARWFGYRSSYIKDMNIFTSKKAISFYKDIEIIENKLRKMYKEDSIHNDKKSEDIKEEFKKFSLRWTN</sequence>
<dbReference type="Pfam" id="PF04851">
    <property type="entry name" value="ResIII"/>
    <property type="match status" value="1"/>
</dbReference>
<dbReference type="InterPro" id="IPR018310">
    <property type="entry name" value="Put_endonuclease_Z1-dom"/>
</dbReference>
<dbReference type="GO" id="GO:0005524">
    <property type="term" value="F:ATP binding"/>
    <property type="evidence" value="ECO:0007669"/>
    <property type="project" value="InterPro"/>
</dbReference>
<dbReference type="AlphaFoldDB" id="A0A2K8SEQ3"/>
<gene>
    <name evidence="3" type="ORF">SFLOR_v1c06900</name>
</gene>
<protein>
    <recommendedName>
        <fullName evidence="5">Endonuclease Z1 domain-containing protein</fullName>
    </recommendedName>
</protein>
<evidence type="ECO:0000313" key="3">
    <source>
        <dbReference type="EMBL" id="AUB31738.1"/>
    </source>
</evidence>
<evidence type="ECO:0008006" key="5">
    <source>
        <dbReference type="Google" id="ProtNLM"/>
    </source>
</evidence>
<dbReference type="RefSeq" id="WP_157806945.1">
    <property type="nucleotide sequence ID" value="NZ_CP025057.1"/>
</dbReference>
<dbReference type="EMBL" id="CP025057">
    <property type="protein sequence ID" value="AUB31738.1"/>
    <property type="molecule type" value="Genomic_DNA"/>
</dbReference>
<name>A0A2K8SEQ3_9MOLU</name>
<dbReference type="KEGG" id="sfz:SFLOR_v1c06900"/>
<dbReference type="InterPro" id="IPR006935">
    <property type="entry name" value="Helicase/UvrB_N"/>
</dbReference>
<accession>A0A2K8SEQ3</accession>
<organism evidence="3 4">
    <name type="scientific">Spiroplasma floricola 23-6</name>
    <dbReference type="NCBI Taxonomy" id="1336749"/>
    <lineage>
        <taxon>Bacteria</taxon>
        <taxon>Bacillati</taxon>
        <taxon>Mycoplasmatota</taxon>
        <taxon>Mollicutes</taxon>
        <taxon>Entomoplasmatales</taxon>
        <taxon>Spiroplasmataceae</taxon>
        <taxon>Spiroplasma</taxon>
    </lineage>
</organism>
<evidence type="ECO:0000313" key="4">
    <source>
        <dbReference type="Proteomes" id="UP000231823"/>
    </source>
</evidence>
<evidence type="ECO:0000259" key="2">
    <source>
        <dbReference type="Pfam" id="PF10593"/>
    </source>
</evidence>
<feature type="domain" description="Helicase/UvrB N-terminal" evidence="1">
    <location>
        <begin position="51"/>
        <end position="213"/>
    </location>
</feature>
<keyword evidence="4" id="KW-1185">Reference proteome</keyword>
<dbReference type="Gene3D" id="3.40.50.300">
    <property type="entry name" value="P-loop containing nucleotide triphosphate hydrolases"/>
    <property type="match status" value="1"/>
</dbReference>
<dbReference type="GO" id="GO:0003677">
    <property type="term" value="F:DNA binding"/>
    <property type="evidence" value="ECO:0007669"/>
    <property type="project" value="InterPro"/>
</dbReference>